<evidence type="ECO:0000313" key="7">
    <source>
        <dbReference type="EMBL" id="KAI5440750.1"/>
    </source>
</evidence>
<comment type="caution">
    <text evidence="7">The sequence shown here is derived from an EMBL/GenBank/DDBJ whole genome shotgun (WGS) entry which is preliminary data.</text>
</comment>
<evidence type="ECO:0000313" key="8">
    <source>
        <dbReference type="Proteomes" id="UP001058974"/>
    </source>
</evidence>
<feature type="coiled-coil region" evidence="6">
    <location>
        <begin position="34"/>
        <end position="117"/>
    </location>
</feature>
<keyword evidence="5" id="KW-0677">Repeat</keyword>
<protein>
    <submittedName>
        <fullName evidence="7">Uncharacterized protein</fullName>
    </submittedName>
</protein>
<organism evidence="7 8">
    <name type="scientific">Pisum sativum</name>
    <name type="common">Garden pea</name>
    <name type="synonym">Lathyrus oleraceus</name>
    <dbReference type="NCBI Taxonomy" id="3888"/>
    <lineage>
        <taxon>Eukaryota</taxon>
        <taxon>Viridiplantae</taxon>
        <taxon>Streptophyta</taxon>
        <taxon>Embryophyta</taxon>
        <taxon>Tracheophyta</taxon>
        <taxon>Spermatophyta</taxon>
        <taxon>Magnoliopsida</taxon>
        <taxon>eudicotyledons</taxon>
        <taxon>Gunneridae</taxon>
        <taxon>Pentapetalae</taxon>
        <taxon>rosids</taxon>
        <taxon>fabids</taxon>
        <taxon>Fabales</taxon>
        <taxon>Fabaceae</taxon>
        <taxon>Papilionoideae</taxon>
        <taxon>50 kb inversion clade</taxon>
        <taxon>NPAAA clade</taxon>
        <taxon>Hologalegina</taxon>
        <taxon>IRL clade</taxon>
        <taxon>Fabeae</taxon>
        <taxon>Lathyrus</taxon>
    </lineage>
</organism>
<gene>
    <name evidence="7" type="ORF">KIW84_010282</name>
</gene>
<dbReference type="GO" id="GO:0005737">
    <property type="term" value="C:cytoplasm"/>
    <property type="evidence" value="ECO:0007669"/>
    <property type="project" value="UniProtKB-SubCell"/>
</dbReference>
<evidence type="ECO:0000256" key="6">
    <source>
        <dbReference type="SAM" id="Coils"/>
    </source>
</evidence>
<dbReference type="GO" id="GO:0030488">
    <property type="term" value="P:tRNA methylation"/>
    <property type="evidence" value="ECO:0007669"/>
    <property type="project" value="TreeGrafter"/>
</dbReference>
<evidence type="ECO:0000256" key="3">
    <source>
        <dbReference type="ARBA" id="ARBA00022574"/>
    </source>
</evidence>
<keyword evidence="4" id="KW-0819">tRNA processing</keyword>
<evidence type="ECO:0000256" key="1">
    <source>
        <dbReference type="ARBA" id="ARBA00004496"/>
    </source>
</evidence>
<evidence type="ECO:0000256" key="5">
    <source>
        <dbReference type="ARBA" id="ARBA00022737"/>
    </source>
</evidence>
<keyword evidence="2" id="KW-0963">Cytoplasm</keyword>
<evidence type="ECO:0000256" key="2">
    <source>
        <dbReference type="ARBA" id="ARBA00022490"/>
    </source>
</evidence>
<comment type="subcellular location">
    <subcellularLocation>
        <location evidence="1">Cytoplasm</location>
    </subcellularLocation>
</comment>
<evidence type="ECO:0000256" key="4">
    <source>
        <dbReference type="ARBA" id="ARBA00022694"/>
    </source>
</evidence>
<dbReference type="Gramene" id="Psat01G0028200-T1">
    <property type="protein sequence ID" value="KAI5440750.1"/>
    <property type="gene ID" value="KIW84_010282"/>
</dbReference>
<dbReference type="PANTHER" id="PTHR14344">
    <property type="entry name" value="WD REPEAT PROTEIN"/>
    <property type="match status" value="1"/>
</dbReference>
<keyword evidence="8" id="KW-1185">Reference proteome</keyword>
<name>A0A9D5BDK0_PEA</name>
<keyword evidence="6" id="KW-0175">Coiled coil</keyword>
<reference evidence="7 8" key="1">
    <citation type="journal article" date="2022" name="Nat. Genet.">
        <title>Improved pea reference genome and pan-genome highlight genomic features and evolutionary characteristics.</title>
        <authorList>
            <person name="Yang T."/>
            <person name="Liu R."/>
            <person name="Luo Y."/>
            <person name="Hu S."/>
            <person name="Wang D."/>
            <person name="Wang C."/>
            <person name="Pandey M.K."/>
            <person name="Ge S."/>
            <person name="Xu Q."/>
            <person name="Li N."/>
            <person name="Li G."/>
            <person name="Huang Y."/>
            <person name="Saxena R.K."/>
            <person name="Ji Y."/>
            <person name="Li M."/>
            <person name="Yan X."/>
            <person name="He Y."/>
            <person name="Liu Y."/>
            <person name="Wang X."/>
            <person name="Xiang C."/>
            <person name="Varshney R.K."/>
            <person name="Ding H."/>
            <person name="Gao S."/>
            <person name="Zong X."/>
        </authorList>
    </citation>
    <scope>NUCLEOTIDE SEQUENCE [LARGE SCALE GENOMIC DNA]</scope>
    <source>
        <strain evidence="7 8">cv. Zhongwan 6</strain>
    </source>
</reference>
<accession>A0A9D5BDK0</accession>
<proteinExistence type="predicted"/>
<dbReference type="EMBL" id="JAMSHJ010000001">
    <property type="protein sequence ID" value="KAI5440750.1"/>
    <property type="molecule type" value="Genomic_DNA"/>
</dbReference>
<dbReference type="PANTHER" id="PTHR14344:SF3">
    <property type="entry name" value="WD REPEAT-CONTAINING PROTEIN 6"/>
    <property type="match status" value="1"/>
</dbReference>
<dbReference type="AlphaFoldDB" id="A0A9D5BDK0"/>
<dbReference type="Proteomes" id="UP001058974">
    <property type="component" value="Chromosome 1"/>
</dbReference>
<keyword evidence="3" id="KW-0853">WD repeat</keyword>
<dbReference type="InterPro" id="IPR051973">
    <property type="entry name" value="tRNA_Anticodon_Mtase-Reg"/>
</dbReference>
<sequence length="570" mass="63407">MHHVHTGCLSWSSLLTVASRQQIHFKLTHNYNTRANYKRRMEITDNENRELKAQVDRLSAMVETLIANQAAQAAQLQTAQAQVAEAQDAQIQAQAQAAEMRNQMLTARLQAEEAQARAQVHNSGQTSAQNQPQIQNQTTAAPVTTVIASEINVVPVTSVTITASRPWEIPRDLNQDRYQQEFVPPNAPVFTNICGTCSVNSRGCRKIQDDLQGVLDQGLIQISRQVSSPESQEQEVNVIIPCFNIPEKVEIAYHPREPVVICPPGPMPYTSDKAVPYRYAATIIENGKEVEIKTLASVTNIAANSRMTRSGRVFAPPVIPSRNVEKDPVVVVPVTREAEGQTSNSTLDKETDELLRIIKLSIENWSTSKLLGEHVGGSTVRSICCVSKLHIIPSATTTVPDDRRELNVTNVDKDNPTLLISVGAKRVLTSWLLKSTRLKNKTNFHTDNQQDSKEVDDRLLSSLSSSMTFQWLSTDMPTKYSTTHRYAENNAGKVDVAENGSNIKTDAEPRMVNLVRDKHEDDWRYLAVTAFLVKCAGSRISVCFVVVAYSDAIVMLRALILPFRLWFDIA</sequence>